<gene>
    <name evidence="1" type="ORF">AVEN_182612_1</name>
</gene>
<dbReference type="Proteomes" id="UP000499080">
    <property type="component" value="Unassembled WGS sequence"/>
</dbReference>
<proteinExistence type="predicted"/>
<evidence type="ECO:0000313" key="1">
    <source>
        <dbReference type="EMBL" id="GBM67703.1"/>
    </source>
</evidence>
<keyword evidence="2" id="KW-1185">Reference proteome</keyword>
<accession>A0A4Y2HRA8</accession>
<reference evidence="1 2" key="1">
    <citation type="journal article" date="2019" name="Sci. Rep.">
        <title>Orb-weaving spider Araneus ventricosus genome elucidates the spidroin gene catalogue.</title>
        <authorList>
            <person name="Kono N."/>
            <person name="Nakamura H."/>
            <person name="Ohtoshi R."/>
            <person name="Moran D.A.P."/>
            <person name="Shinohara A."/>
            <person name="Yoshida Y."/>
            <person name="Fujiwara M."/>
            <person name="Mori M."/>
            <person name="Tomita M."/>
            <person name="Arakawa K."/>
        </authorList>
    </citation>
    <scope>NUCLEOTIDE SEQUENCE [LARGE SCALE GENOMIC DNA]</scope>
</reference>
<dbReference type="EMBL" id="BGPR01182768">
    <property type="protein sequence ID" value="GBM67703.1"/>
    <property type="molecule type" value="Genomic_DNA"/>
</dbReference>
<comment type="caution">
    <text evidence="1">The sequence shown here is derived from an EMBL/GenBank/DDBJ whole genome shotgun (WGS) entry which is preliminary data.</text>
</comment>
<organism evidence="1 2">
    <name type="scientific">Araneus ventricosus</name>
    <name type="common">Orbweaver spider</name>
    <name type="synonym">Epeira ventricosa</name>
    <dbReference type="NCBI Taxonomy" id="182803"/>
    <lineage>
        <taxon>Eukaryota</taxon>
        <taxon>Metazoa</taxon>
        <taxon>Ecdysozoa</taxon>
        <taxon>Arthropoda</taxon>
        <taxon>Chelicerata</taxon>
        <taxon>Arachnida</taxon>
        <taxon>Araneae</taxon>
        <taxon>Araneomorphae</taxon>
        <taxon>Entelegynae</taxon>
        <taxon>Araneoidea</taxon>
        <taxon>Araneidae</taxon>
        <taxon>Araneus</taxon>
    </lineage>
</organism>
<dbReference type="AlphaFoldDB" id="A0A4Y2HRA8"/>
<sequence length="99" mass="11019">CASFSYVLLYNSASSQRAVDGKNKSYKIFTRLVDLLADKALKTVGKMRHLDSPAGYSLKCDAKLQAEWTTTLKMMSVILLAQPLTQSVLKFGHSAYLDR</sequence>
<evidence type="ECO:0000313" key="2">
    <source>
        <dbReference type="Proteomes" id="UP000499080"/>
    </source>
</evidence>
<name>A0A4Y2HRA8_ARAVE</name>
<feature type="non-terminal residue" evidence="1">
    <location>
        <position position="1"/>
    </location>
</feature>
<protein>
    <submittedName>
        <fullName evidence="1">Uncharacterized protein</fullName>
    </submittedName>
</protein>